<dbReference type="Pfam" id="PF20173">
    <property type="entry name" value="ZnF_RZ-type"/>
    <property type="match status" value="1"/>
</dbReference>
<dbReference type="GO" id="GO:0008270">
    <property type="term" value="F:zinc ion binding"/>
    <property type="evidence" value="ECO:0007669"/>
    <property type="project" value="UniProtKB-KW"/>
</dbReference>
<comment type="subcellular location">
    <subcellularLocation>
        <location evidence="1">Cytoplasm</location>
    </subcellularLocation>
</comment>
<keyword evidence="6" id="KW-0378">Hydrolase</keyword>
<keyword evidence="2" id="KW-0963">Cytoplasm</keyword>
<dbReference type="PANTHER" id="PTHR10887">
    <property type="entry name" value="DNA2/NAM7 HELICASE FAMILY"/>
    <property type="match status" value="1"/>
</dbReference>
<keyword evidence="10" id="KW-0175">Coiled coil</keyword>
<feature type="region of interest" description="Disordered" evidence="11">
    <location>
        <begin position="1"/>
        <end position="25"/>
    </location>
</feature>
<dbReference type="InParanoid" id="A0A1J7INC4"/>
<evidence type="ECO:0000256" key="4">
    <source>
        <dbReference type="ARBA" id="ARBA00022737"/>
    </source>
</evidence>
<dbReference type="InterPro" id="IPR046439">
    <property type="entry name" value="ZF_RZ_dom"/>
</dbReference>
<dbReference type="EMBL" id="KV875098">
    <property type="protein sequence ID" value="OIW28699.1"/>
    <property type="molecule type" value="Genomic_DNA"/>
</dbReference>
<feature type="domain" description="RZ-type" evidence="13">
    <location>
        <begin position="1877"/>
        <end position="1953"/>
    </location>
</feature>
<evidence type="ECO:0000256" key="6">
    <source>
        <dbReference type="ARBA" id="ARBA00022806"/>
    </source>
</evidence>
<dbReference type="InterPro" id="IPR047187">
    <property type="entry name" value="SF1_C_Upf1"/>
</dbReference>
<evidence type="ECO:0000313" key="14">
    <source>
        <dbReference type="EMBL" id="OIW28699.1"/>
    </source>
</evidence>
<evidence type="ECO:0000256" key="11">
    <source>
        <dbReference type="SAM" id="MobiDB-lite"/>
    </source>
</evidence>
<evidence type="ECO:0000259" key="13">
    <source>
        <dbReference type="PROSITE" id="PS51981"/>
    </source>
</evidence>
<name>A0A1J7INC4_9PEZI</name>
<protein>
    <submittedName>
        <fullName evidence="14">NFX1-type zinc finger-containing protein 1</fullName>
    </submittedName>
</protein>
<dbReference type="CDD" id="cd17936">
    <property type="entry name" value="EEXXEc_NFX1"/>
    <property type="match status" value="1"/>
</dbReference>
<dbReference type="CDD" id="cd18808">
    <property type="entry name" value="SF1_C_Upf1"/>
    <property type="match status" value="1"/>
</dbReference>
<evidence type="ECO:0000256" key="1">
    <source>
        <dbReference type="ARBA" id="ARBA00004496"/>
    </source>
</evidence>
<dbReference type="InterPro" id="IPR000967">
    <property type="entry name" value="Znf_NFX1"/>
</dbReference>
<dbReference type="GO" id="GO:0031048">
    <property type="term" value="P:regulatory ncRNA-mediated heterochromatin formation"/>
    <property type="evidence" value="ECO:0007669"/>
    <property type="project" value="TreeGrafter"/>
</dbReference>
<dbReference type="GO" id="GO:0004386">
    <property type="term" value="F:helicase activity"/>
    <property type="evidence" value="ECO:0007669"/>
    <property type="project" value="InterPro"/>
</dbReference>
<evidence type="ECO:0000256" key="9">
    <source>
        <dbReference type="PROSITE-ProRule" id="PRU00723"/>
    </source>
</evidence>
<dbReference type="GO" id="GO:0031380">
    <property type="term" value="C:nuclear RNA-directed RNA polymerase complex"/>
    <property type="evidence" value="ECO:0007669"/>
    <property type="project" value="TreeGrafter"/>
</dbReference>
<evidence type="ECO:0000256" key="2">
    <source>
        <dbReference type="ARBA" id="ARBA00022490"/>
    </source>
</evidence>
<dbReference type="GO" id="GO:0005737">
    <property type="term" value="C:cytoplasm"/>
    <property type="evidence" value="ECO:0007669"/>
    <property type="project" value="UniProtKB-SubCell"/>
</dbReference>
<keyword evidence="5 9" id="KW-0863">Zinc-finger</keyword>
<dbReference type="CDD" id="cd06008">
    <property type="entry name" value="NF-X1-zinc-finger"/>
    <property type="match status" value="1"/>
</dbReference>
<reference evidence="14 15" key="1">
    <citation type="submission" date="2016-10" db="EMBL/GenBank/DDBJ databases">
        <title>Draft genome sequence of Coniochaeta ligniaria NRRL30616, a lignocellulolytic fungus for bioabatement of inhibitors in plant biomass hydrolysates.</title>
        <authorList>
            <consortium name="DOE Joint Genome Institute"/>
            <person name="Jimenez D.J."/>
            <person name="Hector R.E."/>
            <person name="Riley R."/>
            <person name="Sun H."/>
            <person name="Grigoriev I.V."/>
            <person name="Van Elsas J.D."/>
            <person name="Nichols N.N."/>
        </authorList>
    </citation>
    <scope>NUCLEOTIDE SEQUENCE [LARGE SCALE GENOMIC DNA]</scope>
    <source>
        <strain evidence="14 15">NRRL 30616</strain>
    </source>
</reference>
<evidence type="ECO:0000256" key="10">
    <source>
        <dbReference type="SAM" id="Coils"/>
    </source>
</evidence>
<dbReference type="Pfam" id="PF13086">
    <property type="entry name" value="AAA_11"/>
    <property type="match status" value="1"/>
</dbReference>
<dbReference type="Pfam" id="PF00642">
    <property type="entry name" value="zf-CCCH"/>
    <property type="match status" value="1"/>
</dbReference>
<keyword evidence="6" id="KW-0347">Helicase</keyword>
<dbReference type="PANTHER" id="PTHR10887:SF445">
    <property type="entry name" value="NFX1-TYPE ZINC FINGER-CONTAINING PROTEIN 1"/>
    <property type="match status" value="1"/>
</dbReference>
<dbReference type="InterPro" id="IPR027417">
    <property type="entry name" value="P-loop_NTPase"/>
</dbReference>
<dbReference type="InterPro" id="IPR000571">
    <property type="entry name" value="Znf_CCCH"/>
</dbReference>
<keyword evidence="6" id="KW-0067">ATP-binding</keyword>
<dbReference type="SMART" id="SM00356">
    <property type="entry name" value="ZnF_C3H1"/>
    <property type="match status" value="1"/>
</dbReference>
<keyword evidence="7 9" id="KW-0862">Zinc</keyword>
<feature type="coiled-coil region" evidence="10">
    <location>
        <begin position="1630"/>
        <end position="1657"/>
    </location>
</feature>
<gene>
    <name evidence="14" type="ORF">CONLIGDRAFT_390302</name>
</gene>
<dbReference type="InterPro" id="IPR036855">
    <property type="entry name" value="Znf_CCCH_sf"/>
</dbReference>
<accession>A0A1J7INC4</accession>
<evidence type="ECO:0000256" key="3">
    <source>
        <dbReference type="ARBA" id="ARBA00022723"/>
    </source>
</evidence>
<keyword evidence="6" id="KW-0547">Nucleotide-binding</keyword>
<feature type="domain" description="C3H1-type" evidence="12">
    <location>
        <begin position="29"/>
        <end position="57"/>
    </location>
</feature>
<dbReference type="Gene3D" id="3.40.50.300">
    <property type="entry name" value="P-loop containing nucleotide triphosphate hydrolases"/>
    <property type="match status" value="2"/>
</dbReference>
<dbReference type="STRING" id="1408157.A0A1J7INC4"/>
<dbReference type="Proteomes" id="UP000182658">
    <property type="component" value="Unassembled WGS sequence"/>
</dbReference>
<dbReference type="SMART" id="SM00438">
    <property type="entry name" value="ZnF_NFX"/>
    <property type="match status" value="3"/>
</dbReference>
<evidence type="ECO:0000259" key="12">
    <source>
        <dbReference type="PROSITE" id="PS50103"/>
    </source>
</evidence>
<dbReference type="SUPFAM" id="SSF90229">
    <property type="entry name" value="CCCH zinc finger"/>
    <property type="match status" value="1"/>
</dbReference>
<evidence type="ECO:0000256" key="8">
    <source>
        <dbReference type="ARBA" id="ARBA00022859"/>
    </source>
</evidence>
<keyword evidence="8" id="KW-0391">Immunity</keyword>
<dbReference type="InterPro" id="IPR045055">
    <property type="entry name" value="DNA2/NAM7-like"/>
</dbReference>
<keyword evidence="3 9" id="KW-0479">Metal-binding</keyword>
<organism evidence="14 15">
    <name type="scientific">Coniochaeta ligniaria NRRL 30616</name>
    <dbReference type="NCBI Taxonomy" id="1408157"/>
    <lineage>
        <taxon>Eukaryota</taxon>
        <taxon>Fungi</taxon>
        <taxon>Dikarya</taxon>
        <taxon>Ascomycota</taxon>
        <taxon>Pezizomycotina</taxon>
        <taxon>Sordariomycetes</taxon>
        <taxon>Sordariomycetidae</taxon>
        <taxon>Coniochaetales</taxon>
        <taxon>Coniochaetaceae</taxon>
        <taxon>Coniochaeta</taxon>
    </lineage>
</organism>
<dbReference type="InterPro" id="IPR041679">
    <property type="entry name" value="DNA2/NAM7-like_C"/>
</dbReference>
<dbReference type="GO" id="GO:0002376">
    <property type="term" value="P:immune system process"/>
    <property type="evidence" value="ECO:0007669"/>
    <property type="project" value="UniProtKB-KW"/>
</dbReference>
<dbReference type="FunFam" id="3.40.50.300:FF:001660">
    <property type="entry name" value="NF-X1 finger and helicase protein, putative"/>
    <property type="match status" value="1"/>
</dbReference>
<dbReference type="OrthoDB" id="2423195at2759"/>
<dbReference type="PROSITE" id="PS50103">
    <property type="entry name" value="ZF_C3H1"/>
    <property type="match status" value="1"/>
</dbReference>
<keyword evidence="15" id="KW-1185">Reference proteome</keyword>
<dbReference type="SUPFAM" id="SSF52540">
    <property type="entry name" value="P-loop containing nucleoside triphosphate hydrolases"/>
    <property type="match status" value="1"/>
</dbReference>
<dbReference type="Pfam" id="PF13087">
    <property type="entry name" value="AAA_12"/>
    <property type="match status" value="1"/>
</dbReference>
<dbReference type="InterPro" id="IPR041677">
    <property type="entry name" value="DNA2/NAM7_AAA_11"/>
</dbReference>
<proteinExistence type="predicted"/>
<feature type="zinc finger region" description="C3H1-type" evidence="9">
    <location>
        <begin position="29"/>
        <end position="57"/>
    </location>
</feature>
<keyword evidence="4" id="KW-0677">Repeat</keyword>
<evidence type="ECO:0000313" key="15">
    <source>
        <dbReference type="Proteomes" id="UP000182658"/>
    </source>
</evidence>
<dbReference type="PROSITE" id="PS51981">
    <property type="entry name" value="ZF_RZ"/>
    <property type="match status" value="1"/>
</dbReference>
<sequence>MADNDFARRSWRGRGGRERGGRLPSTISRQELRPCRYFQAHGTCRFGASCRFSHELDRGDGTAKRQSLGNANNPSLSEEDKFEYSQWKQLLWRRPTPRARDNITTLAGIWSGALQVLNGESRESQQLLIRDLVDDKNDYACAYVHMTLKIRLDDDACALSLVENFLRTITHAAILDSLSVDTYVGNLYNMISGAGGERAIAFFTDLLQSLLTESARTPTIISPTRLDGCLALILEALYQLLCREKRASFHDDLPKTFDMLDQLFAVLDGGGHVPERVCFSQRDRLDVLRRLVNLSNGLVQDLARDNENHALHRLTMPSAYPIQTELPGGRHDNDDMDITRISIIPTSAEITSDQPDYLPSTDCRQPHFYEDPVQRYFDTHFRLLRHDVFGPLKSAISSLIPAFQEGKPPSHLPGRDINAHLYQNASLAHISVHDKRGFEAHVDFSLPHHLRQKSADERRRWWDGSKRLEPGGLICLICSVEDNVVPLLLLVSEKCTDASRGQNTASKSHTGAIVVKLARLQLEDLQLLIRVYHKKCRGVLVALPGLIPATFTPILKNLQKSVGVGELPFHRYVVPRSNRGAGNMVGSSPPRYSLNPHFSFSLESIIKDKDKPLSVTSTSSPDDPLLLSSLERQTGLDAGQCRALVCALTREYALIQGPPGTGKSYLGVKLIQVLLDSKQNVDLGPIIIICYTNHALDQFLEHLLSVGIRKIIRIGGQNRSSKLEGHNLRSVSENTPRTRHEGYLLGKSYSDREEELTKAGKRLATLHQLRKGLPWAAMKRFLQRTHPSIYFQLVEDDVEGYQTVGNTDPLDRWLNLGNGRNTASSPRATTNPPAVDLLTARAGQNIDSLLPSERRFLADHWADIIQREETEHLFANIRESENLYECVNSVHSEVNRRSLLTADIIGVTTTALARDIATLQKLRAKVVVCEEAAEVLEAHMISALMPGVEHIIQIGDHQQLRPQINNYSLSLENPRGMLYQLDRSQFERLAVGEPGLSIIPVAQLNVQRRMRPEISSLIRSTMYRGLLDHTSVSVLPDVVGMRDNIFWLNHDNMEDTSGDDGRLKSHSNEWEVGMTKALVRHLVRQGEYKSTDIAVLTPYTGQLQKLRSAFSDDFEVCLSDRDEETLAREDFHFSIAEDAPLQARLQKKGLIESLRLATVDNFQGEEAKIVIVSLVRSNPQQKAGFLRTKNRINVLLSRAQHGLYLIGNADTYAGVPMWVEVHQQLVEAGAVGRAFNLCCPRHKDKPIECAESDHFLLLSPEGGCELPCDRRLEMCGHRCQAKCHSEAMHAVFFCPQPCPRVRLTCNHACPKLCGEGCGTCNVPIDQVELPCGHKKDRVRCCEAQKPSNIRCAVEVEKTVPTCGHVVPTPCFKDVSSEEFHCPTPCHQLLACGHVCPGTCGTCRVKSRDSVETHQTCRKICGKPSDTCNHICRRRCHIGELCPPCDRQCEMQCAHSRCSLKCSESCAPCIERCAWSCEHQGRCSMPCAAPCNRLPCDERCPRMLDCGHQCPGLCGEPCPEKYCQPCGSKQDQRVDLLEFKVYKDIDLDETPIVVLSCGHFFTAESLDGLARLGDVYSSDRTGKFAGLLEPSALLPISRCPDCQSPMRQSATQRYNRVVNAAVLAETSKRFLVKGRIELHALEKRIDVAETQLERISSEDKDDPQGIQQSWRLRRTMSDRYKELKLLEREVLKFCKAVSIEQMPSKKLADAILEARTRQPLDTRLSGLVLDEASKPTTDNRVILGGRLARIRIQATILADQFRLIPKKEADNDIKSPDKPAMMLLGDCKTFVEESSTNNLPRFAILGSLIYARIARCLQSSERCRVEAPDKVADYIATAKTFLNKADKMCDSQFEGAAELRKDVGSAQRLLGREWYEPVTKEERASIREAMISGSGGIATHSGHWYKCANGHTFAIGECGMPMEQARCPECGYGIGGNNHRMVAGVSRAMEMERE</sequence>
<evidence type="ECO:0000256" key="7">
    <source>
        <dbReference type="ARBA" id="ARBA00022833"/>
    </source>
</evidence>
<evidence type="ECO:0000256" key="5">
    <source>
        <dbReference type="ARBA" id="ARBA00022771"/>
    </source>
</evidence>